<comment type="subcellular location">
    <subcellularLocation>
        <location evidence="1">Cytoplasm</location>
    </subcellularLocation>
</comment>
<keyword evidence="6" id="KW-0833">Ubl conjugation pathway</keyword>
<evidence type="ECO:0000256" key="7">
    <source>
        <dbReference type="ARBA" id="ARBA00022927"/>
    </source>
</evidence>
<dbReference type="PANTHER" id="PTHR12866">
    <property type="entry name" value="UBIQUITIN-LIKE-CONJUGATING ENZYME ATG3"/>
    <property type="match status" value="1"/>
</dbReference>
<evidence type="ECO:0000256" key="8">
    <source>
        <dbReference type="ARBA" id="ARBA00023006"/>
    </source>
</evidence>
<organism evidence="12 13">
    <name type="scientific">Suhomyces tanzawaensis NRRL Y-17324</name>
    <dbReference type="NCBI Taxonomy" id="984487"/>
    <lineage>
        <taxon>Eukaryota</taxon>
        <taxon>Fungi</taxon>
        <taxon>Dikarya</taxon>
        <taxon>Ascomycota</taxon>
        <taxon>Saccharomycotina</taxon>
        <taxon>Pichiomycetes</taxon>
        <taxon>Debaryomycetaceae</taxon>
        <taxon>Suhomyces</taxon>
    </lineage>
</organism>
<dbReference type="GO" id="GO:0005829">
    <property type="term" value="C:cytosol"/>
    <property type="evidence" value="ECO:0007669"/>
    <property type="project" value="TreeGrafter"/>
</dbReference>
<dbReference type="GO" id="GO:0000422">
    <property type="term" value="P:autophagy of mitochondrion"/>
    <property type="evidence" value="ECO:0007669"/>
    <property type="project" value="TreeGrafter"/>
</dbReference>
<dbReference type="Gene3D" id="3.30.1460.50">
    <property type="match status" value="1"/>
</dbReference>
<evidence type="ECO:0000256" key="10">
    <source>
        <dbReference type="ARBA" id="ARBA00032144"/>
    </source>
</evidence>
<sequence>MINNSSSTLRKYDLYITYSTSYRVPKLYLVGFGSGGIPLLPDQMFEDINADYKDKTATIETLPVSYNTTLVSIHPCKHSSVMRVLMKHAQGRETTESEALGVRVDHYLVIFLKFIASVTPGIEYDYTMDAL</sequence>
<comment type="function">
    <text evidence="9">E2 conjugating enzyme required for the cytoplasm to vacuole transport (Cvt) and autophagy. Required for selective autophagic degradation of the nucleus (nucleophagy) as well as for mitophagy which contributes to regulate mitochondrial quantity and quality by eliminating the mitochondria to a basal level to fulfill cellular energy requirements and preventing excess ROS production. Responsible for the E2-like covalent binding of phosphatidylethanolamine to the C-terminal Gly of ATG8. The ATG12-ATG5 conjugate plays a role of an E3 and promotes the transfer of ATG8 from ATG3 to phosphatidylethanolamine (PE). This step is required for the membrane association of ATG8. The formation of the ATG8-phosphatidylethanolamine conjugate is essential for autophagy and for the cytoplasm to vacuole transport (Cvt). The ATG8-PE conjugate mediates tethering between adjacent membranes and stimulates membrane hemifusion, leading to expansion of the autophagosomal membrane during autophagy.</text>
</comment>
<accession>A0A1E4SMJ9</accession>
<dbReference type="GO" id="GO:0061723">
    <property type="term" value="P:glycophagy"/>
    <property type="evidence" value="ECO:0007669"/>
    <property type="project" value="TreeGrafter"/>
</dbReference>
<evidence type="ECO:0000313" key="12">
    <source>
        <dbReference type="EMBL" id="ODV80756.1"/>
    </source>
</evidence>
<dbReference type="EMBL" id="KV453910">
    <property type="protein sequence ID" value="ODV80756.1"/>
    <property type="molecule type" value="Genomic_DNA"/>
</dbReference>
<dbReference type="PANTHER" id="PTHR12866:SF2">
    <property type="entry name" value="UBIQUITIN-LIKE-CONJUGATING ENZYME ATG3"/>
    <property type="match status" value="1"/>
</dbReference>
<dbReference type="GO" id="GO:0000045">
    <property type="term" value="P:autophagosome assembly"/>
    <property type="evidence" value="ECO:0007669"/>
    <property type="project" value="TreeGrafter"/>
</dbReference>
<evidence type="ECO:0000256" key="11">
    <source>
        <dbReference type="ARBA" id="ARBA00033139"/>
    </source>
</evidence>
<name>A0A1E4SMJ9_9ASCO</name>
<dbReference type="GeneID" id="30981482"/>
<evidence type="ECO:0000256" key="6">
    <source>
        <dbReference type="ARBA" id="ARBA00022786"/>
    </source>
</evidence>
<comment type="similarity">
    <text evidence="2">Belongs to the ATG3 family.</text>
</comment>
<keyword evidence="4" id="KW-0813">Transport</keyword>
<dbReference type="GO" id="GO:0019776">
    <property type="term" value="F:Atg8-family ligase activity"/>
    <property type="evidence" value="ECO:0007669"/>
    <property type="project" value="TreeGrafter"/>
</dbReference>
<dbReference type="Proteomes" id="UP000094285">
    <property type="component" value="Unassembled WGS sequence"/>
</dbReference>
<dbReference type="GO" id="GO:0044804">
    <property type="term" value="P:nucleophagy"/>
    <property type="evidence" value="ECO:0007669"/>
    <property type="project" value="TreeGrafter"/>
</dbReference>
<keyword evidence="13" id="KW-1185">Reference proteome</keyword>
<dbReference type="OrthoDB" id="1584384at2759"/>
<evidence type="ECO:0000256" key="5">
    <source>
        <dbReference type="ARBA" id="ARBA00022490"/>
    </source>
</evidence>
<dbReference type="GO" id="GO:0015031">
    <property type="term" value="P:protein transport"/>
    <property type="evidence" value="ECO:0007669"/>
    <property type="project" value="UniProtKB-KW"/>
</dbReference>
<evidence type="ECO:0000313" key="13">
    <source>
        <dbReference type="Proteomes" id="UP000094285"/>
    </source>
</evidence>
<keyword evidence="7" id="KW-0653">Protein transport</keyword>
<dbReference type="InterPro" id="IPR007135">
    <property type="entry name" value="Atg3/Atg10"/>
</dbReference>
<evidence type="ECO:0000256" key="2">
    <source>
        <dbReference type="ARBA" id="ARBA00007683"/>
    </source>
</evidence>
<dbReference type="AlphaFoldDB" id="A0A1E4SMJ9"/>
<dbReference type="Pfam" id="PF03987">
    <property type="entry name" value="Autophagy_act_C"/>
    <property type="match status" value="1"/>
</dbReference>
<dbReference type="RefSeq" id="XP_020065878.1">
    <property type="nucleotide sequence ID" value="XM_020207345.1"/>
</dbReference>
<reference evidence="13" key="1">
    <citation type="submission" date="2016-05" db="EMBL/GenBank/DDBJ databases">
        <title>Comparative genomics of biotechnologically important yeasts.</title>
        <authorList>
            <consortium name="DOE Joint Genome Institute"/>
            <person name="Riley R."/>
            <person name="Haridas S."/>
            <person name="Wolfe K.H."/>
            <person name="Lopes M.R."/>
            <person name="Hittinger C.T."/>
            <person name="Goker M."/>
            <person name="Salamov A."/>
            <person name="Wisecaver J."/>
            <person name="Long T.M."/>
            <person name="Aerts A.L."/>
            <person name="Barry K."/>
            <person name="Choi C."/>
            <person name="Clum A."/>
            <person name="Coughlan A.Y."/>
            <person name="Deshpande S."/>
            <person name="Douglass A.P."/>
            <person name="Hanson S.J."/>
            <person name="Klenk H.-P."/>
            <person name="Labutti K."/>
            <person name="Lapidus A."/>
            <person name="Lindquist E."/>
            <person name="Lipzen A."/>
            <person name="Meier-Kolthoff J.P."/>
            <person name="Ohm R.A."/>
            <person name="Otillar R.P."/>
            <person name="Pangilinan J."/>
            <person name="Peng Y."/>
            <person name="Rokas A."/>
            <person name="Rosa C.A."/>
            <person name="Scheuner C."/>
            <person name="Sibirny A.A."/>
            <person name="Slot J.C."/>
            <person name="Stielow J.B."/>
            <person name="Sun H."/>
            <person name="Kurtzman C.P."/>
            <person name="Blackwell M."/>
            <person name="Grigoriev I.V."/>
            <person name="Jeffries T.W."/>
        </authorList>
    </citation>
    <scope>NUCLEOTIDE SEQUENCE [LARGE SCALE GENOMIC DNA]</scope>
    <source>
        <strain evidence="13">NRRL Y-17324</strain>
    </source>
</reference>
<dbReference type="STRING" id="984487.A0A1E4SMJ9"/>
<evidence type="ECO:0000256" key="1">
    <source>
        <dbReference type="ARBA" id="ARBA00004496"/>
    </source>
</evidence>
<gene>
    <name evidence="12" type="ORF">CANTADRAFT_25170</name>
</gene>
<proteinExistence type="inferred from homology"/>
<keyword evidence="8" id="KW-0072">Autophagy</keyword>
<dbReference type="GO" id="GO:0000407">
    <property type="term" value="C:phagophore assembly site"/>
    <property type="evidence" value="ECO:0007669"/>
    <property type="project" value="TreeGrafter"/>
</dbReference>
<keyword evidence="5" id="KW-0963">Cytoplasm</keyword>
<evidence type="ECO:0000256" key="3">
    <source>
        <dbReference type="ARBA" id="ARBA00018067"/>
    </source>
</evidence>
<evidence type="ECO:0000256" key="9">
    <source>
        <dbReference type="ARBA" id="ARBA00025674"/>
    </source>
</evidence>
<evidence type="ECO:0000256" key="4">
    <source>
        <dbReference type="ARBA" id="ARBA00022448"/>
    </source>
</evidence>
<protein>
    <recommendedName>
        <fullName evidence="3">Autophagy-related protein 3</fullName>
    </recommendedName>
    <alternativeName>
        <fullName evidence="10 11">Autophagy-related E2-like conjugation enzyme ATG3</fullName>
    </alternativeName>
</protein>